<evidence type="ECO:0000313" key="9">
    <source>
        <dbReference type="Proteomes" id="UP000447434"/>
    </source>
</evidence>
<dbReference type="GO" id="GO:0016020">
    <property type="term" value="C:membrane"/>
    <property type="evidence" value="ECO:0007669"/>
    <property type="project" value="UniProtKB-SubCell"/>
</dbReference>
<dbReference type="OrthoDB" id="1728340at2759"/>
<dbReference type="Pfam" id="PF00892">
    <property type="entry name" value="EamA"/>
    <property type="match status" value="2"/>
</dbReference>
<reference evidence="9" key="1">
    <citation type="journal article" date="2020" name="Nat. Commun.">
        <title>Genome sequence of the cluster root forming white lupin.</title>
        <authorList>
            <person name="Hufnagel B."/>
            <person name="Marques A."/>
            <person name="Soriano A."/>
            <person name="Marques L."/>
            <person name="Divol F."/>
            <person name="Doumas P."/>
            <person name="Sallet E."/>
            <person name="Mancinotti D."/>
            <person name="Carrere S."/>
            <person name="Marande W."/>
            <person name="Arribat S."/>
            <person name="Keller J."/>
            <person name="Huneau C."/>
            <person name="Blein T."/>
            <person name="Aime D."/>
            <person name="Laguerre M."/>
            <person name="Taylor J."/>
            <person name="Schubert V."/>
            <person name="Nelson M."/>
            <person name="Geu-Flores F."/>
            <person name="Crespi M."/>
            <person name="Gallardo-Guerrero K."/>
            <person name="Delaux P.-M."/>
            <person name="Salse J."/>
            <person name="Berges H."/>
            <person name="Guyot R."/>
            <person name="Gouzy J."/>
            <person name="Peret B."/>
        </authorList>
    </citation>
    <scope>NUCLEOTIDE SEQUENCE [LARGE SCALE GENOMIC DNA]</scope>
    <source>
        <strain evidence="9">cv. Amiga</strain>
    </source>
</reference>
<comment type="caution">
    <text evidence="8">The sequence shown here is derived from an EMBL/GenBank/DDBJ whole genome shotgun (WGS) entry which is preliminary data.</text>
</comment>
<feature type="transmembrane region" description="Helical" evidence="6">
    <location>
        <begin position="277"/>
        <end position="298"/>
    </location>
</feature>
<accession>A0A6A5M5B6</accession>
<feature type="transmembrane region" description="Helical" evidence="6">
    <location>
        <begin position="96"/>
        <end position="122"/>
    </location>
</feature>
<dbReference type="GO" id="GO:0022857">
    <property type="term" value="F:transmembrane transporter activity"/>
    <property type="evidence" value="ECO:0007669"/>
    <property type="project" value="InterPro"/>
</dbReference>
<evidence type="ECO:0000256" key="5">
    <source>
        <dbReference type="ARBA" id="ARBA00023136"/>
    </source>
</evidence>
<dbReference type="AlphaFoldDB" id="A0A6A5M5B6"/>
<keyword evidence="5 6" id="KW-0472">Membrane</keyword>
<dbReference type="InterPro" id="IPR030184">
    <property type="entry name" value="WAT1-related"/>
</dbReference>
<dbReference type="Proteomes" id="UP000447434">
    <property type="component" value="Chromosome 12"/>
</dbReference>
<keyword evidence="4 6" id="KW-1133">Transmembrane helix</keyword>
<dbReference type="EMBL" id="WOCE01000012">
    <property type="protein sequence ID" value="KAE9602949.1"/>
    <property type="molecule type" value="Genomic_DNA"/>
</dbReference>
<dbReference type="InterPro" id="IPR000620">
    <property type="entry name" value="EamA_dom"/>
</dbReference>
<evidence type="ECO:0000256" key="6">
    <source>
        <dbReference type="RuleBase" id="RU363077"/>
    </source>
</evidence>
<name>A0A6A5M5B6_LUPAL</name>
<feature type="transmembrane region" description="Helical" evidence="6">
    <location>
        <begin position="71"/>
        <end position="90"/>
    </location>
</feature>
<evidence type="ECO:0000259" key="7">
    <source>
        <dbReference type="Pfam" id="PF00892"/>
    </source>
</evidence>
<evidence type="ECO:0000256" key="4">
    <source>
        <dbReference type="ARBA" id="ARBA00022989"/>
    </source>
</evidence>
<comment type="subcellular location">
    <subcellularLocation>
        <location evidence="1 6">Membrane</location>
        <topology evidence="1 6">Multi-pass membrane protein</topology>
    </subcellularLocation>
</comment>
<feature type="domain" description="EamA" evidence="7">
    <location>
        <begin position="21"/>
        <end position="150"/>
    </location>
</feature>
<feature type="transmembrane region" description="Helical" evidence="6">
    <location>
        <begin position="247"/>
        <end position="265"/>
    </location>
</feature>
<feature type="transmembrane region" description="Helical" evidence="6">
    <location>
        <begin position="134"/>
        <end position="152"/>
    </location>
</feature>
<evidence type="ECO:0000256" key="2">
    <source>
        <dbReference type="ARBA" id="ARBA00007635"/>
    </source>
</evidence>
<protein>
    <recommendedName>
        <fullName evidence="6">WAT1-related protein</fullName>
    </recommendedName>
</protein>
<sequence>MKTCDEWKPFLVMMAIDFGLTLVNILLKKILEQGMNHLVFITYRLSVSSIFLFPISYFWERNERPHLTYRICCYLFFSAIVGASVIQYFFLLGIQYTSATFACAFLNMVPVITFIVALPFGLETVNIKLNSGKAKIVGTFVCIGGALLLTLYKGKPLFNYSQSYYESTAPASPVTRSTGKWTIGVIALIVGTLFLSSWYILQSMIVKKYPCKYSSTAIMTFFGAIQSAIICLSTSRNFSIWVVKEKIQILTVLYAGVVGSGLCFVGTSWCVKKRGPVFTAAFSPLVQIMSAMIEVPLMHEQLHLGSVMGSIMVMMGLYLLLWGKKQGDAESSDQIIQRS</sequence>
<keyword evidence="9" id="KW-1185">Reference proteome</keyword>
<gene>
    <name evidence="8" type="ORF">Lalb_Chr12g0205031</name>
</gene>
<dbReference type="SUPFAM" id="SSF103481">
    <property type="entry name" value="Multidrug resistance efflux transporter EmrE"/>
    <property type="match status" value="2"/>
</dbReference>
<proteinExistence type="inferred from homology"/>
<keyword evidence="3 6" id="KW-0812">Transmembrane</keyword>
<feature type="transmembrane region" description="Helical" evidence="6">
    <location>
        <begin position="213"/>
        <end position="235"/>
    </location>
</feature>
<feature type="transmembrane region" description="Helical" evidence="6">
    <location>
        <begin position="181"/>
        <end position="201"/>
    </location>
</feature>
<dbReference type="PANTHER" id="PTHR31218">
    <property type="entry name" value="WAT1-RELATED PROTEIN"/>
    <property type="match status" value="1"/>
</dbReference>
<feature type="transmembrane region" description="Helical" evidence="6">
    <location>
        <begin position="39"/>
        <end position="59"/>
    </location>
</feature>
<evidence type="ECO:0000313" key="8">
    <source>
        <dbReference type="EMBL" id="KAE9602949.1"/>
    </source>
</evidence>
<feature type="domain" description="EamA" evidence="7">
    <location>
        <begin position="183"/>
        <end position="321"/>
    </location>
</feature>
<feature type="transmembrane region" description="Helical" evidence="6">
    <location>
        <begin position="7"/>
        <end position="27"/>
    </location>
</feature>
<organism evidence="8 9">
    <name type="scientific">Lupinus albus</name>
    <name type="common">White lupine</name>
    <name type="synonym">Lupinus termis</name>
    <dbReference type="NCBI Taxonomy" id="3870"/>
    <lineage>
        <taxon>Eukaryota</taxon>
        <taxon>Viridiplantae</taxon>
        <taxon>Streptophyta</taxon>
        <taxon>Embryophyta</taxon>
        <taxon>Tracheophyta</taxon>
        <taxon>Spermatophyta</taxon>
        <taxon>Magnoliopsida</taxon>
        <taxon>eudicotyledons</taxon>
        <taxon>Gunneridae</taxon>
        <taxon>Pentapetalae</taxon>
        <taxon>rosids</taxon>
        <taxon>fabids</taxon>
        <taxon>Fabales</taxon>
        <taxon>Fabaceae</taxon>
        <taxon>Papilionoideae</taxon>
        <taxon>50 kb inversion clade</taxon>
        <taxon>genistoids sensu lato</taxon>
        <taxon>core genistoids</taxon>
        <taxon>Genisteae</taxon>
        <taxon>Lupinus</taxon>
    </lineage>
</organism>
<evidence type="ECO:0000256" key="1">
    <source>
        <dbReference type="ARBA" id="ARBA00004141"/>
    </source>
</evidence>
<feature type="transmembrane region" description="Helical" evidence="6">
    <location>
        <begin position="304"/>
        <end position="322"/>
    </location>
</feature>
<comment type="similarity">
    <text evidence="2 6">Belongs to the drug/metabolite transporter (DMT) superfamily. Plant drug/metabolite exporter (P-DME) (TC 2.A.7.4) family.</text>
</comment>
<dbReference type="InterPro" id="IPR037185">
    <property type="entry name" value="EmrE-like"/>
</dbReference>
<evidence type="ECO:0000256" key="3">
    <source>
        <dbReference type="ARBA" id="ARBA00022692"/>
    </source>
</evidence>